<dbReference type="InterPro" id="IPR001227">
    <property type="entry name" value="Ac_transferase_dom_sf"/>
</dbReference>
<feature type="region of interest" description="C-terminal hotdog fold" evidence="2">
    <location>
        <begin position="231"/>
        <end position="326"/>
    </location>
</feature>
<dbReference type="Pfam" id="PF21089">
    <property type="entry name" value="PKS_DH_N"/>
    <property type="match status" value="1"/>
</dbReference>
<comment type="caution">
    <text evidence="4">The sequence shown here is derived from an EMBL/GenBank/DDBJ whole genome shotgun (WGS) entry which is preliminary data.</text>
</comment>
<dbReference type="PANTHER" id="PTHR43775:SF51">
    <property type="entry name" value="INACTIVE PHENOLPHTHIOCEROL SYNTHESIS POLYKETIDE SYNTHASE TYPE I PKS1-RELATED"/>
    <property type="match status" value="1"/>
</dbReference>
<dbReference type="InterPro" id="IPR020807">
    <property type="entry name" value="PKS_DH"/>
</dbReference>
<dbReference type="PROSITE" id="PS52019">
    <property type="entry name" value="PKS_MFAS_DH"/>
    <property type="match status" value="1"/>
</dbReference>
<dbReference type="Proteomes" id="UP001595912">
    <property type="component" value="Unassembled WGS sequence"/>
</dbReference>
<dbReference type="Gene3D" id="3.10.129.110">
    <property type="entry name" value="Polyketide synthase dehydratase"/>
    <property type="match status" value="1"/>
</dbReference>
<dbReference type="InterPro" id="IPR049551">
    <property type="entry name" value="PKS_DH_C"/>
</dbReference>
<dbReference type="PANTHER" id="PTHR43775">
    <property type="entry name" value="FATTY ACID SYNTHASE"/>
    <property type="match status" value="1"/>
</dbReference>
<dbReference type="Gene3D" id="3.40.366.10">
    <property type="entry name" value="Malonyl-Coenzyme A Acyl Carrier Protein, domain 2"/>
    <property type="match status" value="1"/>
</dbReference>
<reference evidence="5" key="1">
    <citation type="journal article" date="2019" name="Int. J. Syst. Evol. Microbiol.">
        <title>The Global Catalogue of Microorganisms (GCM) 10K type strain sequencing project: providing services to taxonomists for standard genome sequencing and annotation.</title>
        <authorList>
            <consortium name="The Broad Institute Genomics Platform"/>
            <consortium name="The Broad Institute Genome Sequencing Center for Infectious Disease"/>
            <person name="Wu L."/>
            <person name="Ma J."/>
        </authorList>
    </citation>
    <scope>NUCLEOTIDE SEQUENCE [LARGE SCALE GENOMIC DNA]</scope>
    <source>
        <strain evidence="5">CGMCC 4.7152</strain>
    </source>
</reference>
<evidence type="ECO:0000256" key="1">
    <source>
        <dbReference type="ARBA" id="ARBA00022679"/>
    </source>
</evidence>
<dbReference type="Gene3D" id="3.30.70.3290">
    <property type="match status" value="1"/>
</dbReference>
<dbReference type="SMART" id="SM00826">
    <property type="entry name" value="PKS_DH"/>
    <property type="match status" value="1"/>
</dbReference>
<proteinExistence type="predicted"/>
<feature type="region of interest" description="N-terminal hotdog fold" evidence="2">
    <location>
        <begin position="92"/>
        <end position="219"/>
    </location>
</feature>
<dbReference type="InterPro" id="IPR049900">
    <property type="entry name" value="PKS_mFAS_DH"/>
</dbReference>
<evidence type="ECO:0000256" key="2">
    <source>
        <dbReference type="PROSITE-ProRule" id="PRU01363"/>
    </source>
</evidence>
<feature type="active site" description="Proton donor; for dehydratase activity" evidence="2">
    <location>
        <position position="292"/>
    </location>
</feature>
<sequence>MVQDNLPETAAGQRSVFVAGLRREGAEVESLLLALAQAFTAGVAVQWSAMFAGVRTSRVDLPTYAFQRERFWLQPASSAGDVTAAGLGAAGHPLLGAVTALAEGEGVLWTGRLSVRTHPWLADHVMAGAVLFPGTGFVELAVCAGQETGCGALEELTLQAPLVLPPDGAVQVQVWVGGPQEESGRRPVNIYSRPEHSEDMGNVWVRHATGMLSPATPAPSFDLTVWPPQGAVAVDIDGSYEQLAETGFGYGPVFQGLQAIWRRDGEVFAEVVLPEPAAQEAGLFGIHPALLDAALHPALLDGDDGLRLPFAWSGVSLFAAGAGMLR</sequence>
<protein>
    <submittedName>
        <fullName evidence="4">Polyketide synthase dehydratase domain-containing protein</fullName>
    </submittedName>
</protein>
<keyword evidence="1" id="KW-0808">Transferase</keyword>
<dbReference type="InterPro" id="IPR050091">
    <property type="entry name" value="PKS_NRPS_Biosynth_Enz"/>
</dbReference>
<evidence type="ECO:0000313" key="5">
    <source>
        <dbReference type="Proteomes" id="UP001595912"/>
    </source>
</evidence>
<dbReference type="Pfam" id="PF14765">
    <property type="entry name" value="PS-DH"/>
    <property type="match status" value="1"/>
</dbReference>
<dbReference type="InterPro" id="IPR049552">
    <property type="entry name" value="PKS_DH_N"/>
</dbReference>
<dbReference type="EMBL" id="JBHSIU010000063">
    <property type="protein sequence ID" value="MFC5004408.1"/>
    <property type="molecule type" value="Genomic_DNA"/>
</dbReference>
<feature type="active site" description="Proton acceptor; for dehydratase activity" evidence="2">
    <location>
        <position position="124"/>
    </location>
</feature>
<feature type="non-terminal residue" evidence="4">
    <location>
        <position position="326"/>
    </location>
</feature>
<accession>A0ABV9W7D7</accession>
<name>A0ABV9W7D7_9ACTN</name>
<feature type="domain" description="PKS/mFAS DH" evidence="3">
    <location>
        <begin position="92"/>
        <end position="326"/>
    </location>
</feature>
<evidence type="ECO:0000259" key="3">
    <source>
        <dbReference type="PROSITE" id="PS52019"/>
    </source>
</evidence>
<organism evidence="4 5">
    <name type="scientific">Dactylosporangium cerinum</name>
    <dbReference type="NCBI Taxonomy" id="1434730"/>
    <lineage>
        <taxon>Bacteria</taxon>
        <taxon>Bacillati</taxon>
        <taxon>Actinomycetota</taxon>
        <taxon>Actinomycetes</taxon>
        <taxon>Micromonosporales</taxon>
        <taxon>Micromonosporaceae</taxon>
        <taxon>Dactylosporangium</taxon>
    </lineage>
</organism>
<dbReference type="InterPro" id="IPR042104">
    <property type="entry name" value="PKS_dehydratase_sf"/>
</dbReference>
<evidence type="ECO:0000313" key="4">
    <source>
        <dbReference type="EMBL" id="MFC5004408.1"/>
    </source>
</evidence>
<keyword evidence="5" id="KW-1185">Reference proteome</keyword>
<gene>
    <name evidence="4" type="ORF">ACFPIJ_42105</name>
</gene>